<dbReference type="Pfam" id="PF12399">
    <property type="entry name" value="BCA_ABC_TP_C"/>
    <property type="match status" value="1"/>
</dbReference>
<dbReference type="GO" id="GO:0016887">
    <property type="term" value="F:ATP hydrolysis activity"/>
    <property type="evidence" value="ECO:0007669"/>
    <property type="project" value="InterPro"/>
</dbReference>
<dbReference type="GO" id="GO:0005886">
    <property type="term" value="C:plasma membrane"/>
    <property type="evidence" value="ECO:0007669"/>
    <property type="project" value="TreeGrafter"/>
</dbReference>
<feature type="domain" description="ABC transporter" evidence="4">
    <location>
        <begin position="11"/>
        <end position="260"/>
    </location>
</feature>
<dbReference type="PANTHER" id="PTHR45772:SF1">
    <property type="entry name" value="ABC TRANSPORTER ATP-BINDING PROTEIN"/>
    <property type="match status" value="1"/>
</dbReference>
<reference evidence="5" key="1">
    <citation type="submission" date="2020-11" db="EMBL/GenBank/DDBJ databases">
        <title>Nocardia NEAU-351.nov., a novel actinomycete isolated from the cow dung.</title>
        <authorList>
            <person name="Zhang X."/>
        </authorList>
    </citation>
    <scope>NUCLEOTIDE SEQUENCE</scope>
    <source>
        <strain evidence="5">NEAU-351</strain>
    </source>
</reference>
<evidence type="ECO:0000259" key="4">
    <source>
        <dbReference type="PROSITE" id="PS50893"/>
    </source>
</evidence>
<dbReference type="RefSeq" id="WP_196152090.1">
    <property type="nucleotide sequence ID" value="NZ_JADMLG010000012.1"/>
</dbReference>
<evidence type="ECO:0000256" key="3">
    <source>
        <dbReference type="ARBA" id="ARBA00022840"/>
    </source>
</evidence>
<dbReference type="SUPFAM" id="SSF52540">
    <property type="entry name" value="P-loop containing nucleoside triphosphate hydrolases"/>
    <property type="match status" value="1"/>
</dbReference>
<protein>
    <submittedName>
        <fullName evidence="5">ABC transporter ATP-binding protein</fullName>
    </submittedName>
</protein>
<dbReference type="CDD" id="cd03219">
    <property type="entry name" value="ABC_Mj1267_LivG_branched"/>
    <property type="match status" value="1"/>
</dbReference>
<dbReference type="GO" id="GO:0005524">
    <property type="term" value="F:ATP binding"/>
    <property type="evidence" value="ECO:0007669"/>
    <property type="project" value="UniProtKB-KW"/>
</dbReference>
<dbReference type="InterPro" id="IPR027417">
    <property type="entry name" value="P-loop_NTPase"/>
</dbReference>
<dbReference type="PROSITE" id="PS50893">
    <property type="entry name" value="ABC_TRANSPORTER_2"/>
    <property type="match status" value="1"/>
</dbReference>
<keyword evidence="6" id="KW-1185">Reference proteome</keyword>
<organism evidence="5 6">
    <name type="scientific">Nocardia bovistercoris</name>
    <dbReference type="NCBI Taxonomy" id="2785916"/>
    <lineage>
        <taxon>Bacteria</taxon>
        <taxon>Bacillati</taxon>
        <taxon>Actinomycetota</taxon>
        <taxon>Actinomycetes</taxon>
        <taxon>Mycobacteriales</taxon>
        <taxon>Nocardiaceae</taxon>
        <taxon>Nocardia</taxon>
    </lineage>
</organism>
<evidence type="ECO:0000313" key="6">
    <source>
        <dbReference type="Proteomes" id="UP000655751"/>
    </source>
</evidence>
<evidence type="ECO:0000313" key="5">
    <source>
        <dbReference type="EMBL" id="MBH0779776.1"/>
    </source>
</evidence>
<dbReference type="InterPro" id="IPR051120">
    <property type="entry name" value="ABC_AA/LPS_Transport"/>
</dbReference>
<keyword evidence="3 5" id="KW-0067">ATP-binding</keyword>
<dbReference type="SMART" id="SM00382">
    <property type="entry name" value="AAA"/>
    <property type="match status" value="1"/>
</dbReference>
<dbReference type="Proteomes" id="UP000655751">
    <property type="component" value="Unassembled WGS sequence"/>
</dbReference>
<sequence length="277" mass="29493">MSAEPNATPRLEARDITMRFGGLVALDNVCLSVPPRSIVGLVGPNGAGKSTLFGVLSGLLNPTAGTVFIDGVEMTGKSAQARAARGMARTFQHPELFLSLTVREHIVLADRIRHAKRRVWSDLLTGRGLGKPAAAENQRVDALLDALGLGPIRHRCVGDLPLGSCRLVEVARALAVEPTVLLLDEPSSGLDVRETGELADVMQRVVAERGVSLLFVEHDVELVLRICDSVTVLDFGIEIASGTPAQIRSNPAVRAAYLGKEIEQSATGADWNQGAVR</sequence>
<dbReference type="AlphaFoldDB" id="A0A931IG40"/>
<dbReference type="PANTHER" id="PTHR45772">
    <property type="entry name" value="CONSERVED COMPONENT OF ABC TRANSPORTER FOR NATURAL AMINO ACIDS-RELATED"/>
    <property type="match status" value="1"/>
</dbReference>
<name>A0A931IG40_9NOCA</name>
<dbReference type="EMBL" id="JADMLG010000012">
    <property type="protein sequence ID" value="MBH0779776.1"/>
    <property type="molecule type" value="Genomic_DNA"/>
</dbReference>
<dbReference type="Gene3D" id="3.40.50.300">
    <property type="entry name" value="P-loop containing nucleotide triphosphate hydrolases"/>
    <property type="match status" value="1"/>
</dbReference>
<gene>
    <name evidence="5" type="ORF">IT779_26235</name>
</gene>
<keyword evidence="2" id="KW-0547">Nucleotide-binding</keyword>
<dbReference type="Pfam" id="PF00005">
    <property type="entry name" value="ABC_tran"/>
    <property type="match status" value="1"/>
</dbReference>
<dbReference type="InterPro" id="IPR032823">
    <property type="entry name" value="BCA_ABC_TP_C"/>
</dbReference>
<accession>A0A931IG40</accession>
<proteinExistence type="predicted"/>
<dbReference type="InterPro" id="IPR003593">
    <property type="entry name" value="AAA+_ATPase"/>
</dbReference>
<evidence type="ECO:0000256" key="1">
    <source>
        <dbReference type="ARBA" id="ARBA00022448"/>
    </source>
</evidence>
<evidence type="ECO:0000256" key="2">
    <source>
        <dbReference type="ARBA" id="ARBA00022741"/>
    </source>
</evidence>
<comment type="caution">
    <text evidence="5">The sequence shown here is derived from an EMBL/GenBank/DDBJ whole genome shotgun (WGS) entry which is preliminary data.</text>
</comment>
<dbReference type="InterPro" id="IPR003439">
    <property type="entry name" value="ABC_transporter-like_ATP-bd"/>
</dbReference>
<keyword evidence="1" id="KW-0813">Transport</keyword>